<accession>A0AAD7ULV8</accession>
<dbReference type="GO" id="GO:0008757">
    <property type="term" value="F:S-adenosylmethionine-dependent methyltransferase activity"/>
    <property type="evidence" value="ECO:0007669"/>
    <property type="project" value="InterPro"/>
</dbReference>
<reference evidence="2" key="1">
    <citation type="submission" date="2023-01" db="EMBL/GenBank/DDBJ databases">
        <title>Metagenome sequencing of chrysophaentin producing Chrysophaeum taylorii.</title>
        <authorList>
            <person name="Davison J."/>
            <person name="Bewley C."/>
        </authorList>
    </citation>
    <scope>NUCLEOTIDE SEQUENCE</scope>
    <source>
        <strain evidence="2">NIES-1699</strain>
    </source>
</reference>
<dbReference type="InterPro" id="IPR013216">
    <property type="entry name" value="Methyltransf_11"/>
</dbReference>
<sequence>MHEEQTDLQPALEEKLGNSSLPLFGNVLSAVEYWAETTTTTLRDVCLNKSFEISLEDLREPWLLEPHGFPLRDSAAVAAVIESRRALEIGGPTPAELGIYDLMASCDNVAQFADPAHQRPGLGHDAVYNPLGRREMGRYIVADAHNLTGIVAPASYELVYASHVLEHMRDPIRALLEWDHVLVPGGTLFLIVPWKQNTFDHFRAPNTLEQLAQKYVRGDDAALGSDFEQTVRSIDMSMDYGFAPGSTFEALRERTLGSAEGREMLHYHVFDFHLLQQVFYCLNYDVVAMDLLYPFHQVIVGTKVGVPAAAEAA</sequence>
<proteinExistence type="predicted"/>
<dbReference type="Pfam" id="PF08241">
    <property type="entry name" value="Methyltransf_11"/>
    <property type="match status" value="1"/>
</dbReference>
<keyword evidence="3" id="KW-1185">Reference proteome</keyword>
<evidence type="ECO:0000313" key="3">
    <source>
        <dbReference type="Proteomes" id="UP001230188"/>
    </source>
</evidence>
<evidence type="ECO:0000259" key="1">
    <source>
        <dbReference type="Pfam" id="PF08241"/>
    </source>
</evidence>
<protein>
    <recommendedName>
        <fullName evidence="1">Methyltransferase type 11 domain-containing protein</fullName>
    </recommendedName>
</protein>
<dbReference type="AlphaFoldDB" id="A0AAD7ULV8"/>
<feature type="domain" description="Methyltransferase type 11" evidence="1">
    <location>
        <begin position="137"/>
        <end position="190"/>
    </location>
</feature>
<comment type="caution">
    <text evidence="2">The sequence shown here is derived from an EMBL/GenBank/DDBJ whole genome shotgun (WGS) entry which is preliminary data.</text>
</comment>
<name>A0AAD7ULV8_9STRA</name>
<gene>
    <name evidence="2" type="ORF">CTAYLR_006502</name>
</gene>
<organism evidence="2 3">
    <name type="scientific">Chrysophaeum taylorii</name>
    <dbReference type="NCBI Taxonomy" id="2483200"/>
    <lineage>
        <taxon>Eukaryota</taxon>
        <taxon>Sar</taxon>
        <taxon>Stramenopiles</taxon>
        <taxon>Ochrophyta</taxon>
        <taxon>Pelagophyceae</taxon>
        <taxon>Pelagomonadales</taxon>
        <taxon>Pelagomonadaceae</taxon>
        <taxon>Chrysophaeum</taxon>
    </lineage>
</organism>
<dbReference type="Gene3D" id="3.40.50.150">
    <property type="entry name" value="Vaccinia Virus protein VP39"/>
    <property type="match status" value="1"/>
</dbReference>
<dbReference type="Proteomes" id="UP001230188">
    <property type="component" value="Unassembled WGS sequence"/>
</dbReference>
<dbReference type="InterPro" id="IPR029063">
    <property type="entry name" value="SAM-dependent_MTases_sf"/>
</dbReference>
<dbReference type="SUPFAM" id="SSF53335">
    <property type="entry name" value="S-adenosyl-L-methionine-dependent methyltransferases"/>
    <property type="match status" value="1"/>
</dbReference>
<dbReference type="EMBL" id="JAQMWT010000076">
    <property type="protein sequence ID" value="KAJ8611386.1"/>
    <property type="molecule type" value="Genomic_DNA"/>
</dbReference>
<evidence type="ECO:0000313" key="2">
    <source>
        <dbReference type="EMBL" id="KAJ8611386.1"/>
    </source>
</evidence>